<sequence length="357" mass="40081">MTDFDTRGVPVVKIMMFGDSGAGKSTYFRAFAACGQEVTSKVTFRQVKLDDELRLNREWRAFVRGAQAMKGTSETPEPYRIAVLDRGKLVMILEIIDFRGAVTTLPVVGSAPDVAEARAHIHESDIFLFCVPGDDVGRWLRNPEPATALDDELGVLPIRSHFDRARAEREARGLQPPLLTIVITKRDRLTAITGRPAHEAYLQFVEHLDKLFPALFEAESPWRALVTAVRIAEFDDDGRIDPASVRPVNVLAAPLFWYHQHLAATIARRRTGVREKENASARAAQEIGRMSRNELTSWWFGEAIKGRTSERGRLQAEIGRLGRDIADDEAAMRRLAAELDLNVVVHRGKLFRLEDFA</sequence>
<accession>A0ABV9VWT5</accession>
<name>A0ABV9VWT5_9ACTN</name>
<comment type="caution">
    <text evidence="1">The sequence shown here is derived from an EMBL/GenBank/DDBJ whole genome shotgun (WGS) entry which is preliminary data.</text>
</comment>
<proteinExistence type="predicted"/>
<dbReference type="RefSeq" id="WP_380117100.1">
    <property type="nucleotide sequence ID" value="NZ_JBHSIU010000027.1"/>
</dbReference>
<dbReference type="EMBL" id="JBHSIU010000027">
    <property type="protein sequence ID" value="MFC5000547.1"/>
    <property type="molecule type" value="Genomic_DNA"/>
</dbReference>
<dbReference type="Gene3D" id="3.40.50.300">
    <property type="entry name" value="P-loop containing nucleotide triphosphate hydrolases"/>
    <property type="match status" value="1"/>
</dbReference>
<evidence type="ECO:0000313" key="2">
    <source>
        <dbReference type="Proteomes" id="UP001595912"/>
    </source>
</evidence>
<keyword evidence="2" id="KW-1185">Reference proteome</keyword>
<dbReference type="InterPro" id="IPR027417">
    <property type="entry name" value="P-loop_NTPase"/>
</dbReference>
<evidence type="ECO:0000313" key="1">
    <source>
        <dbReference type="EMBL" id="MFC5000547.1"/>
    </source>
</evidence>
<gene>
    <name evidence="1" type="ORF">ACFPIJ_22260</name>
</gene>
<protein>
    <submittedName>
        <fullName evidence="1">Uncharacterized protein</fullName>
    </submittedName>
</protein>
<reference evidence="2" key="1">
    <citation type="journal article" date="2019" name="Int. J. Syst. Evol. Microbiol.">
        <title>The Global Catalogue of Microorganisms (GCM) 10K type strain sequencing project: providing services to taxonomists for standard genome sequencing and annotation.</title>
        <authorList>
            <consortium name="The Broad Institute Genomics Platform"/>
            <consortium name="The Broad Institute Genome Sequencing Center for Infectious Disease"/>
            <person name="Wu L."/>
            <person name="Ma J."/>
        </authorList>
    </citation>
    <scope>NUCLEOTIDE SEQUENCE [LARGE SCALE GENOMIC DNA]</scope>
    <source>
        <strain evidence="2">CGMCC 4.7152</strain>
    </source>
</reference>
<dbReference type="SUPFAM" id="SSF52540">
    <property type="entry name" value="P-loop containing nucleoside triphosphate hydrolases"/>
    <property type="match status" value="1"/>
</dbReference>
<dbReference type="Proteomes" id="UP001595912">
    <property type="component" value="Unassembled WGS sequence"/>
</dbReference>
<organism evidence="1 2">
    <name type="scientific">Dactylosporangium cerinum</name>
    <dbReference type="NCBI Taxonomy" id="1434730"/>
    <lineage>
        <taxon>Bacteria</taxon>
        <taxon>Bacillati</taxon>
        <taxon>Actinomycetota</taxon>
        <taxon>Actinomycetes</taxon>
        <taxon>Micromonosporales</taxon>
        <taxon>Micromonosporaceae</taxon>
        <taxon>Dactylosporangium</taxon>
    </lineage>
</organism>